<dbReference type="GO" id="GO:0055085">
    <property type="term" value="P:transmembrane transport"/>
    <property type="evidence" value="ECO:0007669"/>
    <property type="project" value="UniProtKB-ARBA"/>
</dbReference>
<dbReference type="PROSITE" id="PS00211">
    <property type="entry name" value="ABC_TRANSPORTER_1"/>
    <property type="match status" value="1"/>
</dbReference>
<dbReference type="eggNOG" id="COG4608">
    <property type="taxonomic scope" value="Bacteria"/>
</dbReference>
<dbReference type="InterPro" id="IPR027417">
    <property type="entry name" value="P-loop_NTPase"/>
</dbReference>
<evidence type="ECO:0000256" key="2">
    <source>
        <dbReference type="ARBA" id="ARBA00022448"/>
    </source>
</evidence>
<dbReference type="HOGENOM" id="CLU_000604_1_23_9"/>
<evidence type="ECO:0000256" key="1">
    <source>
        <dbReference type="ARBA" id="ARBA00005417"/>
    </source>
</evidence>
<dbReference type="InterPro" id="IPR017871">
    <property type="entry name" value="ABC_transporter-like_CS"/>
</dbReference>
<dbReference type="SMART" id="SM00382">
    <property type="entry name" value="AAA"/>
    <property type="match status" value="1"/>
</dbReference>
<dbReference type="EMBL" id="CP003108">
    <property type="protein sequence ID" value="AET68433.1"/>
    <property type="molecule type" value="Genomic_DNA"/>
</dbReference>
<evidence type="ECO:0000259" key="5">
    <source>
        <dbReference type="PROSITE" id="PS50893"/>
    </source>
</evidence>
<keyword evidence="7" id="KW-1185">Reference proteome</keyword>
<reference evidence="7" key="1">
    <citation type="submission" date="2011-11" db="EMBL/GenBank/DDBJ databases">
        <title>Complete sequence of Desulfosporosinus orientis DSM 765.</title>
        <authorList>
            <person name="Lucas S."/>
            <person name="Han J."/>
            <person name="Lapidus A."/>
            <person name="Cheng J.-F."/>
            <person name="Goodwin L."/>
            <person name="Pitluck S."/>
            <person name="Peters L."/>
            <person name="Ovchinnikova G."/>
            <person name="Teshima H."/>
            <person name="Detter J.C."/>
            <person name="Han C."/>
            <person name="Tapia R."/>
            <person name="Land M."/>
            <person name="Hauser L."/>
            <person name="Kyrpides N."/>
            <person name="Ivanova N."/>
            <person name="Pagani I."/>
            <person name="Pester M."/>
            <person name="Spring S."/>
            <person name="Ollivier B."/>
            <person name="Rattei T."/>
            <person name="Klenk H.-P."/>
            <person name="Wagner M."/>
            <person name="Loy A."/>
            <person name="Woyke T."/>
        </authorList>
    </citation>
    <scope>NUCLEOTIDE SEQUENCE [LARGE SCALE GENOMIC DNA]</scope>
    <source>
        <strain evidence="7">ATCC 19365 / DSM 765 / NCIMB 8382 / VKM B-1628</strain>
    </source>
</reference>
<feature type="domain" description="ABC transporter" evidence="5">
    <location>
        <begin position="3"/>
        <end position="249"/>
    </location>
</feature>
<dbReference type="PANTHER" id="PTHR43776:SF7">
    <property type="entry name" value="D,D-DIPEPTIDE TRANSPORT ATP-BINDING PROTEIN DDPF-RELATED"/>
    <property type="match status" value="1"/>
</dbReference>
<dbReference type="GO" id="GO:0016887">
    <property type="term" value="F:ATP hydrolysis activity"/>
    <property type="evidence" value="ECO:0007669"/>
    <property type="project" value="InterPro"/>
</dbReference>
<proteinExistence type="inferred from homology"/>
<dbReference type="InterPro" id="IPR003593">
    <property type="entry name" value="AAA+_ATPase"/>
</dbReference>
<gene>
    <name evidence="6" type="ordered locus">Desor_2904</name>
</gene>
<dbReference type="OrthoDB" id="9779287at2"/>
<protein>
    <submittedName>
        <fullName evidence="6">ATPase component of various ABC-type transport systems with duplicated ATPase domain</fullName>
    </submittedName>
</protein>
<keyword evidence="2" id="KW-0813">Transport</keyword>
<dbReference type="InterPro" id="IPR003439">
    <property type="entry name" value="ABC_transporter-like_ATP-bd"/>
</dbReference>
<evidence type="ECO:0000313" key="6">
    <source>
        <dbReference type="EMBL" id="AET68433.1"/>
    </source>
</evidence>
<dbReference type="Gene3D" id="3.40.50.300">
    <property type="entry name" value="P-loop containing nucleotide triphosphate hydrolases"/>
    <property type="match status" value="1"/>
</dbReference>
<dbReference type="AlphaFoldDB" id="G7WFJ0"/>
<reference evidence="6 7" key="2">
    <citation type="journal article" date="2012" name="J. Bacteriol.">
        <title>Complete genome sequences of Desulfosporosinus orientis DSM765T, Desulfosporosinus youngiae DSM17734T, Desulfosporosinus meridiei DSM13257T, and Desulfosporosinus acidiphilus DSM22704T.</title>
        <authorList>
            <person name="Pester M."/>
            <person name="Brambilla E."/>
            <person name="Alazard D."/>
            <person name="Rattei T."/>
            <person name="Weinmaier T."/>
            <person name="Han J."/>
            <person name="Lucas S."/>
            <person name="Lapidus A."/>
            <person name="Cheng J.F."/>
            <person name="Goodwin L."/>
            <person name="Pitluck S."/>
            <person name="Peters L."/>
            <person name="Ovchinnikova G."/>
            <person name="Teshima H."/>
            <person name="Detter J.C."/>
            <person name="Han C.S."/>
            <person name="Tapia R."/>
            <person name="Land M.L."/>
            <person name="Hauser L."/>
            <person name="Kyrpides N.C."/>
            <person name="Ivanova N.N."/>
            <person name="Pagani I."/>
            <person name="Huntmann M."/>
            <person name="Wei C.L."/>
            <person name="Davenport K.W."/>
            <person name="Daligault H."/>
            <person name="Chain P.S."/>
            <person name="Chen A."/>
            <person name="Mavromatis K."/>
            <person name="Markowitz V."/>
            <person name="Szeto E."/>
            <person name="Mikhailova N."/>
            <person name="Pati A."/>
            <person name="Wagner M."/>
            <person name="Woyke T."/>
            <person name="Ollivier B."/>
            <person name="Klenk H.P."/>
            <person name="Spring S."/>
            <person name="Loy A."/>
        </authorList>
    </citation>
    <scope>NUCLEOTIDE SEQUENCE [LARGE SCALE GENOMIC DNA]</scope>
    <source>
        <strain evidence="7">ATCC 19365 / DSM 765 / NCIMB 8382 / VKM B-1628</strain>
    </source>
</reference>
<sequence length="255" mass="29204">MLLEVKGISKNYHAGFWGQRMVKAVSDVSFTINKGEIFGLIGESGCGKSTLTRIILGLLKPTRGSVFYRDRDLTKLKKGDWQRLRREIQVVFQHPQSMFNPRRKIYFSCAEPIRLFKMAENKGEEERMVAELMERVGLSEDQLKKYPHELSGGQAQRLSIIRALSLNPRLLICDEPTSMLDVSVQAQILNLLTMNKDHDLAMLYISHDLEVIRAICQRVAVMRQGEIVEMGTVQEVFESPRHDYTKHLLASNLEV</sequence>
<dbReference type="CDD" id="cd03257">
    <property type="entry name" value="ABC_NikE_OppD_transporters"/>
    <property type="match status" value="1"/>
</dbReference>
<dbReference type="PATRIC" id="fig|768706.3.peg.2916"/>
<name>G7WFJ0_DESOD</name>
<keyword evidence="4" id="KW-0067">ATP-binding</keyword>
<evidence type="ECO:0000256" key="4">
    <source>
        <dbReference type="ARBA" id="ARBA00022840"/>
    </source>
</evidence>
<organism evidence="6 7">
    <name type="scientific">Desulfosporosinus orientis (strain ATCC 19365 / DSM 765 / NCIMB 8382 / VKM B-1628 / Singapore I)</name>
    <name type="common">Desulfotomaculum orientis</name>
    <dbReference type="NCBI Taxonomy" id="768706"/>
    <lineage>
        <taxon>Bacteria</taxon>
        <taxon>Bacillati</taxon>
        <taxon>Bacillota</taxon>
        <taxon>Clostridia</taxon>
        <taxon>Eubacteriales</taxon>
        <taxon>Desulfitobacteriaceae</taxon>
        <taxon>Desulfosporosinus</taxon>
    </lineage>
</organism>
<dbReference type="PANTHER" id="PTHR43776">
    <property type="entry name" value="TRANSPORT ATP-BINDING PROTEIN"/>
    <property type="match status" value="1"/>
</dbReference>
<dbReference type="InterPro" id="IPR050319">
    <property type="entry name" value="ABC_transp_ATP-bind"/>
</dbReference>
<evidence type="ECO:0000313" key="7">
    <source>
        <dbReference type="Proteomes" id="UP000006346"/>
    </source>
</evidence>
<dbReference type="GO" id="GO:0005524">
    <property type="term" value="F:ATP binding"/>
    <property type="evidence" value="ECO:0007669"/>
    <property type="project" value="UniProtKB-KW"/>
</dbReference>
<dbReference type="STRING" id="768706.Desor_2904"/>
<dbReference type="PROSITE" id="PS50893">
    <property type="entry name" value="ABC_TRANSPORTER_2"/>
    <property type="match status" value="1"/>
</dbReference>
<keyword evidence="3" id="KW-0547">Nucleotide-binding</keyword>
<comment type="similarity">
    <text evidence="1">Belongs to the ABC transporter superfamily.</text>
</comment>
<evidence type="ECO:0000256" key="3">
    <source>
        <dbReference type="ARBA" id="ARBA00022741"/>
    </source>
</evidence>
<dbReference type="Pfam" id="PF00005">
    <property type="entry name" value="ABC_tran"/>
    <property type="match status" value="1"/>
</dbReference>
<dbReference type="KEGG" id="dor:Desor_2904"/>
<dbReference type="SUPFAM" id="SSF52540">
    <property type="entry name" value="P-loop containing nucleoside triphosphate hydrolases"/>
    <property type="match status" value="1"/>
</dbReference>
<dbReference type="Proteomes" id="UP000006346">
    <property type="component" value="Chromosome"/>
</dbReference>
<dbReference type="RefSeq" id="WP_014185241.1">
    <property type="nucleotide sequence ID" value="NC_016584.1"/>
</dbReference>
<accession>G7WFJ0</accession>